<evidence type="ECO:0000313" key="8">
    <source>
        <dbReference type="EMBL" id="KGE86298.1"/>
    </source>
</evidence>
<gene>
    <name evidence="8" type="ORF">IX84_22345</name>
</gene>
<dbReference type="AlphaFoldDB" id="A0A098S3E0"/>
<dbReference type="STRING" id="1524460.IX84_22345"/>
<dbReference type="Proteomes" id="UP000029736">
    <property type="component" value="Unassembled WGS sequence"/>
</dbReference>
<comment type="caution">
    <text evidence="8">The sequence shown here is derived from an EMBL/GenBank/DDBJ whole genome shotgun (WGS) entry which is preliminary data.</text>
</comment>
<evidence type="ECO:0000256" key="4">
    <source>
        <dbReference type="ARBA" id="ARBA00022884"/>
    </source>
</evidence>
<keyword evidence="9" id="KW-1185">Reference proteome</keyword>
<sequence length="411" mass="47306">MSSNKTENTISYQLEIQAISPLHIGTQDLLERSPYTDYYVDGDKVCYIDEQKLMAAVQKKGLLDEYLDIVSEFDNNRAKESIGTFISKHLDGGDFSAYAHENHGLESDMRLPIAPTISSKGQAYVPGSSLKGALRTAILYHWLCKKGSRVLKKSFREIERLQATNSRKRQLRRNDRHGMRDIRREENRILRNIFPEEELFGRITSSDARRIRVRDCTPVAQEEVGVYLAQRHRLIPQRSRYNNRNQNSIPQPRQAILPGTTFSGELNLLLPFANPDLRYLSNKEQFINDINYLAEDAIDNEIYQLGMALHEGGQFKEGAELLIRFYEENLKPILKESDTILLRLGGGKTVYDNSLLLALIYGDEKEREREYYFRILREALFGVREDHDLFPVTRTLGPGGEVFGWVKIKVS</sequence>
<evidence type="ECO:0000256" key="1">
    <source>
        <dbReference type="ARBA" id="ARBA00003088"/>
    </source>
</evidence>
<dbReference type="GO" id="GO:0051607">
    <property type="term" value="P:defense response to virus"/>
    <property type="evidence" value="ECO:0007669"/>
    <property type="project" value="UniProtKB-KW"/>
</dbReference>
<evidence type="ECO:0000256" key="2">
    <source>
        <dbReference type="ARBA" id="ARBA00006680"/>
    </source>
</evidence>
<evidence type="ECO:0000313" key="9">
    <source>
        <dbReference type="Proteomes" id="UP000029736"/>
    </source>
</evidence>
<evidence type="ECO:0000259" key="7">
    <source>
        <dbReference type="Pfam" id="PF03787"/>
    </source>
</evidence>
<dbReference type="PANTHER" id="PTHR38007">
    <property type="entry name" value="CRISPR SYSTEM CMS PROTEIN CSM5"/>
    <property type="match status" value="1"/>
</dbReference>
<name>A0A098S3E0_9BACT</name>
<protein>
    <recommendedName>
        <fullName evidence="3">CRISPR system Cms protein Csm5</fullName>
    </recommendedName>
    <alternativeName>
        <fullName evidence="6">CRISPR type III A-associated protein Csm5</fullName>
    </alternativeName>
</protein>
<keyword evidence="4" id="KW-0694">RNA-binding</keyword>
<dbReference type="EMBL" id="JPOS01000080">
    <property type="protein sequence ID" value="KGE86298.1"/>
    <property type="molecule type" value="Genomic_DNA"/>
</dbReference>
<dbReference type="NCBIfam" id="TIGR01899">
    <property type="entry name" value="cas_TM1807_csm5"/>
    <property type="match status" value="1"/>
</dbReference>
<dbReference type="InterPro" id="IPR010173">
    <property type="entry name" value="CRISPR-assoc_Csm5"/>
</dbReference>
<evidence type="ECO:0000256" key="6">
    <source>
        <dbReference type="ARBA" id="ARBA00031720"/>
    </source>
</evidence>
<comment type="function">
    <text evidence="1">This subunit might be involved in maturation of a crRNA intermediate to its mature form.</text>
</comment>
<dbReference type="OrthoDB" id="24360at2"/>
<reference evidence="8 9" key="1">
    <citation type="journal article" date="2014" name="Int. J. Syst. Evol. Microbiol.">
        <title>Phaeodactylibacter xiamenensis gen. nov., sp. nov., a member of the family Saprospiraceae isolated from the marine alga Phaeodactylum tricornutum.</title>
        <authorList>
            <person name="Chen Z.Jr."/>
            <person name="Lei X."/>
            <person name="Lai Q."/>
            <person name="Li Y."/>
            <person name="Zhang B."/>
            <person name="Zhang J."/>
            <person name="Zhang H."/>
            <person name="Yang L."/>
            <person name="Zheng W."/>
            <person name="Tian Y."/>
            <person name="Yu Z."/>
            <person name="Xu H.Jr."/>
            <person name="Zheng T."/>
        </authorList>
    </citation>
    <scope>NUCLEOTIDE SEQUENCE [LARGE SCALE GENOMIC DNA]</scope>
    <source>
        <strain evidence="8 9">KD52</strain>
    </source>
</reference>
<keyword evidence="5" id="KW-0051">Antiviral defense</keyword>
<organism evidence="8 9">
    <name type="scientific">Phaeodactylibacter xiamenensis</name>
    <dbReference type="NCBI Taxonomy" id="1524460"/>
    <lineage>
        <taxon>Bacteria</taxon>
        <taxon>Pseudomonadati</taxon>
        <taxon>Bacteroidota</taxon>
        <taxon>Saprospiria</taxon>
        <taxon>Saprospirales</taxon>
        <taxon>Haliscomenobacteraceae</taxon>
        <taxon>Phaeodactylibacter</taxon>
    </lineage>
</organism>
<comment type="similarity">
    <text evidence="2">Belongs to the CRISPR-associated Csm5 family.</text>
</comment>
<dbReference type="InterPro" id="IPR005537">
    <property type="entry name" value="RAMP_III_fam"/>
</dbReference>
<dbReference type="RefSeq" id="WP_044225555.1">
    <property type="nucleotide sequence ID" value="NZ_JBKAGJ010000026.1"/>
</dbReference>
<dbReference type="Pfam" id="PF03787">
    <property type="entry name" value="RAMPs"/>
    <property type="match status" value="1"/>
</dbReference>
<evidence type="ECO:0000256" key="3">
    <source>
        <dbReference type="ARBA" id="ARBA00016113"/>
    </source>
</evidence>
<evidence type="ECO:0000256" key="5">
    <source>
        <dbReference type="ARBA" id="ARBA00023118"/>
    </source>
</evidence>
<feature type="domain" description="CRISPR type III-associated protein" evidence="7">
    <location>
        <begin position="15"/>
        <end position="349"/>
    </location>
</feature>
<proteinExistence type="inferred from homology"/>
<dbReference type="PANTHER" id="PTHR38007:SF1">
    <property type="entry name" value="CRISPR SYSTEM CMS PROTEIN CSM5"/>
    <property type="match status" value="1"/>
</dbReference>
<accession>A0A098S3E0</accession>
<dbReference type="GO" id="GO:0003723">
    <property type="term" value="F:RNA binding"/>
    <property type="evidence" value="ECO:0007669"/>
    <property type="project" value="UniProtKB-KW"/>
</dbReference>